<dbReference type="OrthoDB" id="5328712at2"/>
<name>A0A3D8J364_9HELI</name>
<organism evidence="1 2">
    <name type="scientific">Helicobacter aurati</name>
    <dbReference type="NCBI Taxonomy" id="137778"/>
    <lineage>
        <taxon>Bacteria</taxon>
        <taxon>Pseudomonadati</taxon>
        <taxon>Campylobacterota</taxon>
        <taxon>Epsilonproteobacteria</taxon>
        <taxon>Campylobacterales</taxon>
        <taxon>Helicobacteraceae</taxon>
        <taxon>Helicobacter</taxon>
    </lineage>
</organism>
<dbReference type="Proteomes" id="UP000256424">
    <property type="component" value="Unassembled WGS sequence"/>
</dbReference>
<proteinExistence type="predicted"/>
<protein>
    <submittedName>
        <fullName evidence="1">Uncharacterized protein</fullName>
    </submittedName>
</protein>
<keyword evidence="2" id="KW-1185">Reference proteome</keyword>
<gene>
    <name evidence="1" type="ORF">CQA66_05790</name>
</gene>
<sequence>MVVCFHRYSLSYHLLHFLLLILFTMKLHSKEHLHTESTSHSSTKSSSTYTNLSSQSNPYMIDYPHLDLKYYPHIKSKGKYYDSDIIKIIESVDEGEKKNGIFIGIGYGGNNNIATPFISNESLIGPQPLKIGNYNPLLFSMRAGYQNYTSTVLPMNFVGFAIYLDAISSFGQGAVVFTGVNCDLLIDFFRMYSNAIIGSSLGLGIGNTKITDLVQNPQDNKFEAGYKINLGLHTLLFYHHKIHLSAQIMQGIQEGFIGAAWILGYDYVF</sequence>
<reference evidence="1 2" key="1">
    <citation type="submission" date="2018-04" db="EMBL/GenBank/DDBJ databases">
        <title>Novel Campyloabacter and Helicobacter Species and Strains.</title>
        <authorList>
            <person name="Mannion A.J."/>
            <person name="Shen Z."/>
            <person name="Fox J.G."/>
        </authorList>
    </citation>
    <scope>NUCLEOTIDE SEQUENCE [LARGE SCALE GENOMIC DNA]</scope>
    <source>
        <strain evidence="1 2">MIT 97-5075</strain>
    </source>
</reference>
<accession>A0A3D8J364</accession>
<evidence type="ECO:0000313" key="2">
    <source>
        <dbReference type="Proteomes" id="UP000256424"/>
    </source>
</evidence>
<comment type="caution">
    <text evidence="1">The sequence shown here is derived from an EMBL/GenBank/DDBJ whole genome shotgun (WGS) entry which is preliminary data.</text>
</comment>
<dbReference type="RefSeq" id="WP_104762916.1">
    <property type="nucleotide sequence ID" value="NZ_FZPM01000011.1"/>
</dbReference>
<dbReference type="EMBL" id="NXLW01000009">
    <property type="protein sequence ID" value="RDU71972.1"/>
    <property type="molecule type" value="Genomic_DNA"/>
</dbReference>
<evidence type="ECO:0000313" key="1">
    <source>
        <dbReference type="EMBL" id="RDU71972.1"/>
    </source>
</evidence>
<dbReference type="AlphaFoldDB" id="A0A3D8J364"/>